<evidence type="ECO:0000256" key="2">
    <source>
        <dbReference type="ARBA" id="ARBA00022857"/>
    </source>
</evidence>
<dbReference type="RefSeq" id="WP_158358505.1">
    <property type="nucleotide sequence ID" value="NZ_JAOQJF010000011.1"/>
</dbReference>
<sequence length="311" mass="34830">MKPMKKVTLIGLGAMGVFFAPRISEKLGAGFRIMASGARKDRLEQKGVTVNGINYRFPIVTPEDNDGPSDLVIIAVKGYDLAQALKDIKYQVGPETIILPVLNGIDSEKRTADVYGQEHVLYSYMRVSIAMKDGKAEFDPEKGLIHFGEEKNDPGHFSDKVLAVKELFDRCGIDYKIDSDMIKGLWFKFMCNVGENMTCAMFGIPFGAFQKSADANYFRRAAMWEVIRVANRLGVDIGQNEIDRQEHTIGRLPYQNKPSTLQDLEAGKHTEVDMFAGTVVRLGKELGVETPVCEMFWHGIHLIEDRIFGNI</sequence>
<dbReference type="EMBL" id="JAOQJF010000011">
    <property type="protein sequence ID" value="MCU6799752.1"/>
    <property type="molecule type" value="Genomic_DNA"/>
</dbReference>
<accession>A0ABT2V0X2</accession>
<dbReference type="GO" id="GO:0008677">
    <property type="term" value="F:2-dehydropantoate 2-reductase activity"/>
    <property type="evidence" value="ECO:0007669"/>
    <property type="project" value="UniProtKB-EC"/>
</dbReference>
<evidence type="ECO:0000259" key="5">
    <source>
        <dbReference type="Pfam" id="PF02558"/>
    </source>
</evidence>
<comment type="catalytic activity">
    <reaction evidence="4">
        <text>(R)-pantoate + NADP(+) = 2-dehydropantoate + NADPH + H(+)</text>
        <dbReference type="Rhea" id="RHEA:16233"/>
        <dbReference type="ChEBI" id="CHEBI:11561"/>
        <dbReference type="ChEBI" id="CHEBI:15378"/>
        <dbReference type="ChEBI" id="CHEBI:15980"/>
        <dbReference type="ChEBI" id="CHEBI:57783"/>
        <dbReference type="ChEBI" id="CHEBI:58349"/>
        <dbReference type="EC" id="1.1.1.169"/>
    </reaction>
</comment>
<dbReference type="InterPro" id="IPR013328">
    <property type="entry name" value="6PGD_dom2"/>
</dbReference>
<organism evidence="7 8">
    <name type="scientific">Alitiscatomonas aceti</name>
    <dbReference type="NCBI Taxonomy" id="2981724"/>
    <lineage>
        <taxon>Bacteria</taxon>
        <taxon>Bacillati</taxon>
        <taxon>Bacillota</taxon>
        <taxon>Clostridia</taxon>
        <taxon>Lachnospirales</taxon>
        <taxon>Lachnospiraceae</taxon>
        <taxon>Alitiscatomonas</taxon>
    </lineage>
</organism>
<keyword evidence="8" id="KW-1185">Reference proteome</keyword>
<comment type="caution">
    <text evidence="7">The sequence shown here is derived from an EMBL/GenBank/DDBJ whole genome shotgun (WGS) entry which is preliminary data.</text>
</comment>
<feature type="domain" description="Ketopantoate reductase C-terminal" evidence="6">
    <location>
        <begin position="181"/>
        <end position="303"/>
    </location>
</feature>
<dbReference type="Gene3D" id="1.10.1040.10">
    <property type="entry name" value="N-(1-d-carboxylethyl)-l-norvaline Dehydrogenase, domain 2"/>
    <property type="match status" value="1"/>
</dbReference>
<feature type="domain" description="Ketopantoate reductase N-terminal" evidence="5">
    <location>
        <begin position="8"/>
        <end position="149"/>
    </location>
</feature>
<dbReference type="SUPFAM" id="SSF48179">
    <property type="entry name" value="6-phosphogluconate dehydrogenase C-terminal domain-like"/>
    <property type="match status" value="1"/>
</dbReference>
<dbReference type="PANTHER" id="PTHR21708:SF26">
    <property type="entry name" value="2-DEHYDROPANTOATE 2-REDUCTASE"/>
    <property type="match status" value="1"/>
</dbReference>
<keyword evidence="4" id="KW-0566">Pantothenate biosynthesis</keyword>
<gene>
    <name evidence="7" type="ORF">OCV69_07375</name>
</gene>
<dbReference type="NCBIfam" id="TIGR00745">
    <property type="entry name" value="apbA_panE"/>
    <property type="match status" value="1"/>
</dbReference>
<dbReference type="Gene3D" id="3.40.50.720">
    <property type="entry name" value="NAD(P)-binding Rossmann-like Domain"/>
    <property type="match status" value="1"/>
</dbReference>
<dbReference type="InterPro" id="IPR051402">
    <property type="entry name" value="KPR-Related"/>
</dbReference>
<dbReference type="InterPro" id="IPR003710">
    <property type="entry name" value="ApbA"/>
</dbReference>
<dbReference type="InterPro" id="IPR008927">
    <property type="entry name" value="6-PGluconate_DH-like_C_sf"/>
</dbReference>
<evidence type="ECO:0000256" key="4">
    <source>
        <dbReference type="RuleBase" id="RU362068"/>
    </source>
</evidence>
<evidence type="ECO:0000313" key="8">
    <source>
        <dbReference type="Proteomes" id="UP001652395"/>
    </source>
</evidence>
<keyword evidence="2 4" id="KW-0521">NADP</keyword>
<dbReference type="PANTHER" id="PTHR21708">
    <property type="entry name" value="PROBABLE 2-DEHYDROPANTOATE 2-REDUCTASE"/>
    <property type="match status" value="1"/>
</dbReference>
<dbReference type="SUPFAM" id="SSF51735">
    <property type="entry name" value="NAD(P)-binding Rossmann-fold domains"/>
    <property type="match status" value="1"/>
</dbReference>
<evidence type="ECO:0000256" key="3">
    <source>
        <dbReference type="ARBA" id="ARBA00023002"/>
    </source>
</evidence>
<proteinExistence type="inferred from homology"/>
<dbReference type="Proteomes" id="UP001652395">
    <property type="component" value="Unassembled WGS sequence"/>
</dbReference>
<name>A0ABT2V0X2_9FIRM</name>
<dbReference type="InterPro" id="IPR013752">
    <property type="entry name" value="KPA_reductase"/>
</dbReference>
<comment type="similarity">
    <text evidence="1 4">Belongs to the ketopantoate reductase family.</text>
</comment>
<protein>
    <recommendedName>
        <fullName evidence="4">2-dehydropantoate 2-reductase</fullName>
        <ecNumber evidence="4">1.1.1.169</ecNumber>
    </recommendedName>
    <alternativeName>
        <fullName evidence="4">Ketopantoate reductase</fullName>
    </alternativeName>
</protein>
<comment type="pathway">
    <text evidence="4">Cofactor biosynthesis; (R)-pantothenate biosynthesis; (R)-pantoate from 3-methyl-2-oxobutanoate: step 2/2.</text>
</comment>
<dbReference type="Pfam" id="PF02558">
    <property type="entry name" value="ApbA"/>
    <property type="match status" value="1"/>
</dbReference>
<evidence type="ECO:0000313" key="7">
    <source>
        <dbReference type="EMBL" id="MCU6799752.1"/>
    </source>
</evidence>
<dbReference type="Pfam" id="PF08546">
    <property type="entry name" value="ApbA_C"/>
    <property type="match status" value="1"/>
</dbReference>
<reference evidence="7 8" key="1">
    <citation type="journal article" date="2021" name="ISME Commun">
        <title>Automated analysis of genomic sequences facilitates high-throughput and comprehensive description of bacteria.</title>
        <authorList>
            <person name="Hitch T.C.A."/>
        </authorList>
    </citation>
    <scope>NUCLEOTIDE SEQUENCE [LARGE SCALE GENOMIC DNA]</scope>
    <source>
        <strain evidence="8">f_CCE</strain>
    </source>
</reference>
<keyword evidence="3 4" id="KW-0560">Oxidoreductase</keyword>
<dbReference type="InterPro" id="IPR036291">
    <property type="entry name" value="NAD(P)-bd_dom_sf"/>
</dbReference>
<dbReference type="InterPro" id="IPR013332">
    <property type="entry name" value="KPR_N"/>
</dbReference>
<comment type="function">
    <text evidence="4">Catalyzes the NADPH-dependent reduction of ketopantoate into pantoic acid.</text>
</comment>
<evidence type="ECO:0000259" key="6">
    <source>
        <dbReference type="Pfam" id="PF08546"/>
    </source>
</evidence>
<evidence type="ECO:0000256" key="1">
    <source>
        <dbReference type="ARBA" id="ARBA00007870"/>
    </source>
</evidence>
<dbReference type="EC" id="1.1.1.169" evidence="4"/>